<dbReference type="Pfam" id="PF06094">
    <property type="entry name" value="GGACT"/>
    <property type="match status" value="1"/>
</dbReference>
<dbReference type="InterPro" id="IPR009288">
    <property type="entry name" value="AIG2-like_dom"/>
</dbReference>
<dbReference type="RefSeq" id="WP_204657566.1">
    <property type="nucleotide sequence ID" value="NZ_CP056775.1"/>
</dbReference>
<dbReference type="Gene3D" id="3.10.490.10">
    <property type="entry name" value="Gamma-glutamyl cyclotransferase-like"/>
    <property type="match status" value="1"/>
</dbReference>
<evidence type="ECO:0000313" key="2">
    <source>
        <dbReference type="EMBL" id="QRR02529.1"/>
    </source>
</evidence>
<dbReference type="EMBL" id="CP056775">
    <property type="protein sequence ID" value="QRR02529.1"/>
    <property type="molecule type" value="Genomic_DNA"/>
</dbReference>
<proteinExistence type="predicted"/>
<organism evidence="2 3">
    <name type="scientific">Dyadobacter sandarakinus</name>
    <dbReference type="NCBI Taxonomy" id="2747268"/>
    <lineage>
        <taxon>Bacteria</taxon>
        <taxon>Pseudomonadati</taxon>
        <taxon>Bacteroidota</taxon>
        <taxon>Cytophagia</taxon>
        <taxon>Cytophagales</taxon>
        <taxon>Spirosomataceae</taxon>
        <taxon>Dyadobacter</taxon>
    </lineage>
</organism>
<name>A0ABX7I8V0_9BACT</name>
<dbReference type="InterPro" id="IPR013024">
    <property type="entry name" value="GGCT-like"/>
</dbReference>
<keyword evidence="3" id="KW-1185">Reference proteome</keyword>
<evidence type="ECO:0000313" key="3">
    <source>
        <dbReference type="Proteomes" id="UP000612680"/>
    </source>
</evidence>
<accession>A0ABX7I8V0</accession>
<dbReference type="InterPro" id="IPR036568">
    <property type="entry name" value="GGCT-like_sf"/>
</dbReference>
<gene>
    <name evidence="2" type="ORF">HWI92_17240</name>
</gene>
<dbReference type="Proteomes" id="UP000612680">
    <property type="component" value="Chromosome"/>
</dbReference>
<reference evidence="2 3" key="1">
    <citation type="submission" date="2020-06" db="EMBL/GenBank/DDBJ databases">
        <title>Dyadobacter sandarakinus sp. nov., isolated from the soil of the Arctic Yellow River Station.</title>
        <authorList>
            <person name="Zhang Y."/>
            <person name="Peng F."/>
        </authorList>
    </citation>
    <scope>NUCLEOTIDE SEQUENCE [LARGE SCALE GENOMIC DNA]</scope>
    <source>
        <strain evidence="2 3">Q3-56</strain>
    </source>
</reference>
<dbReference type="SUPFAM" id="SSF110857">
    <property type="entry name" value="Gamma-glutamyl cyclotransferase-like"/>
    <property type="match status" value="1"/>
</dbReference>
<dbReference type="CDD" id="cd06661">
    <property type="entry name" value="GGCT_like"/>
    <property type="match status" value="1"/>
</dbReference>
<evidence type="ECO:0000259" key="1">
    <source>
        <dbReference type="Pfam" id="PF06094"/>
    </source>
</evidence>
<sequence>MPGPNSVADTPDLPQYLFVYGTLMRGFANLFARKLEEEGTYLSAGSMPGSLYLVDWYPGAIRDESSISKVYGEVFRLHAPDTLLTELDEYEDVSEDEKSSLYLRKKVDITCDTGDQLLCWTYLYNQPVHTLSLLKSGNFRDWVKP</sequence>
<feature type="domain" description="Gamma-glutamylcyclotransferase AIG2-like" evidence="1">
    <location>
        <begin position="17"/>
        <end position="140"/>
    </location>
</feature>
<protein>
    <submittedName>
        <fullName evidence="2">Gamma-glutamylcyclotransferase</fullName>
    </submittedName>
</protein>